<dbReference type="EMBL" id="CATKSH010000002">
    <property type="protein sequence ID" value="CAI9119725.1"/>
    <property type="molecule type" value="Genomic_DNA"/>
</dbReference>
<protein>
    <recommendedName>
        <fullName evidence="5">Lipoprotein</fullName>
    </recommendedName>
</protein>
<proteinExistence type="predicted"/>
<organism evidence="3 4">
    <name type="scientific">Brytella acorum</name>
    <dbReference type="NCBI Taxonomy" id="2959299"/>
    <lineage>
        <taxon>Bacteria</taxon>
        <taxon>Pseudomonadati</taxon>
        <taxon>Pseudomonadota</taxon>
        <taxon>Alphaproteobacteria</taxon>
        <taxon>Acetobacterales</taxon>
        <taxon>Acetobacteraceae</taxon>
        <taxon>Brytella</taxon>
    </lineage>
</organism>
<dbReference type="AlphaFoldDB" id="A0AA35UU27"/>
<evidence type="ECO:0000313" key="4">
    <source>
        <dbReference type="Proteomes" id="UP001176960"/>
    </source>
</evidence>
<name>A0AA35UU27_9PROT</name>
<comment type="caution">
    <text evidence="3">The sequence shown here is derived from an EMBL/GenBank/DDBJ whole genome shotgun (WGS) entry which is preliminary data.</text>
</comment>
<feature type="signal peptide" evidence="2">
    <location>
        <begin position="1"/>
        <end position="21"/>
    </location>
</feature>
<feature type="chain" id="PRO_5041251485" description="Lipoprotein" evidence="2">
    <location>
        <begin position="22"/>
        <end position="47"/>
    </location>
</feature>
<gene>
    <name evidence="3" type="ORF">LMG32879_000547</name>
</gene>
<dbReference type="Proteomes" id="UP001176960">
    <property type="component" value="Unassembled WGS sequence"/>
</dbReference>
<evidence type="ECO:0000313" key="3">
    <source>
        <dbReference type="EMBL" id="CAI9119725.1"/>
    </source>
</evidence>
<dbReference type="PROSITE" id="PS51257">
    <property type="entry name" value="PROKAR_LIPOPROTEIN"/>
    <property type="match status" value="1"/>
</dbReference>
<evidence type="ECO:0000256" key="1">
    <source>
        <dbReference type="SAM" id="MobiDB-lite"/>
    </source>
</evidence>
<feature type="region of interest" description="Disordered" evidence="1">
    <location>
        <begin position="26"/>
        <end position="47"/>
    </location>
</feature>
<evidence type="ECO:0000256" key="2">
    <source>
        <dbReference type="SAM" id="SignalP"/>
    </source>
</evidence>
<feature type="compositionally biased region" description="Polar residues" evidence="1">
    <location>
        <begin position="36"/>
        <end position="47"/>
    </location>
</feature>
<sequence>MMRYTLIRLLGVTMITTLLLAACGKAGSPHAPGPSDQITYPKTYPTE</sequence>
<keyword evidence="4" id="KW-1185">Reference proteome</keyword>
<reference evidence="3" key="1">
    <citation type="submission" date="2023-03" db="EMBL/GenBank/DDBJ databases">
        <authorList>
            <person name="Cleenwerck I."/>
        </authorList>
    </citation>
    <scope>NUCLEOTIDE SEQUENCE</scope>
    <source>
        <strain evidence="3">LMG 32879</strain>
    </source>
</reference>
<evidence type="ECO:0008006" key="5">
    <source>
        <dbReference type="Google" id="ProtNLM"/>
    </source>
</evidence>
<keyword evidence="2" id="KW-0732">Signal</keyword>
<accession>A0AA35UU27</accession>
<dbReference type="RefSeq" id="WP_289841763.1">
    <property type="nucleotide sequence ID" value="NZ_CATKSH010000002.1"/>
</dbReference>